<comment type="caution">
    <text evidence="1">The sequence shown here is derived from an EMBL/GenBank/DDBJ whole genome shotgun (WGS) entry which is preliminary data.</text>
</comment>
<accession>A0AAV5VGI9</accession>
<gene>
    <name evidence="1" type="ORF">PFISCL1PPCAC_8992</name>
</gene>
<keyword evidence="2" id="KW-1185">Reference proteome</keyword>
<sequence>MRSGMAERPRRGTMLLRKWLSRYSTKFIKFDMKNCLLDSEILLSFQRPAEFRFHSMGDYDGWRVDDELMIEFFKRGHGVYGLPVDFRYPETLLALLKTTAVSPLTPRAKFRVPNAFFDRFMARLGLQWTREGIAREADAEEDIHVTHFLKDSGKWNGLYDLDWRNEANMRVRATK</sequence>
<dbReference type="Proteomes" id="UP001432322">
    <property type="component" value="Unassembled WGS sequence"/>
</dbReference>
<proteinExistence type="predicted"/>
<reference evidence="1" key="1">
    <citation type="submission" date="2023-10" db="EMBL/GenBank/DDBJ databases">
        <title>Genome assembly of Pristionchus species.</title>
        <authorList>
            <person name="Yoshida K."/>
            <person name="Sommer R.J."/>
        </authorList>
    </citation>
    <scope>NUCLEOTIDE SEQUENCE</scope>
    <source>
        <strain evidence="1">RS5133</strain>
    </source>
</reference>
<dbReference type="AlphaFoldDB" id="A0AAV5VGI9"/>
<feature type="non-terminal residue" evidence="1">
    <location>
        <position position="175"/>
    </location>
</feature>
<evidence type="ECO:0000313" key="2">
    <source>
        <dbReference type="Proteomes" id="UP001432322"/>
    </source>
</evidence>
<evidence type="ECO:0000313" key="1">
    <source>
        <dbReference type="EMBL" id="GMT17695.1"/>
    </source>
</evidence>
<organism evidence="1 2">
    <name type="scientific">Pristionchus fissidentatus</name>
    <dbReference type="NCBI Taxonomy" id="1538716"/>
    <lineage>
        <taxon>Eukaryota</taxon>
        <taxon>Metazoa</taxon>
        <taxon>Ecdysozoa</taxon>
        <taxon>Nematoda</taxon>
        <taxon>Chromadorea</taxon>
        <taxon>Rhabditida</taxon>
        <taxon>Rhabditina</taxon>
        <taxon>Diplogasteromorpha</taxon>
        <taxon>Diplogasteroidea</taxon>
        <taxon>Neodiplogasteridae</taxon>
        <taxon>Pristionchus</taxon>
    </lineage>
</organism>
<name>A0AAV5VGI9_9BILA</name>
<dbReference type="EMBL" id="BTSY01000003">
    <property type="protein sequence ID" value="GMT17695.1"/>
    <property type="molecule type" value="Genomic_DNA"/>
</dbReference>
<protein>
    <submittedName>
        <fullName evidence="1">Uncharacterized protein</fullName>
    </submittedName>
</protein>